<dbReference type="Gene3D" id="2.60.40.1660">
    <property type="entry name" value="Na, k-atpase alpha subunit"/>
    <property type="match status" value="1"/>
</dbReference>
<protein>
    <submittedName>
        <fullName evidence="7">ATP1B</fullName>
    </submittedName>
</protein>
<dbReference type="Proteomes" id="UP000675881">
    <property type="component" value="Chromosome 4"/>
</dbReference>
<evidence type="ECO:0000313" key="8">
    <source>
        <dbReference type="Proteomes" id="UP000675881"/>
    </source>
</evidence>
<dbReference type="GO" id="GO:0030007">
    <property type="term" value="P:intracellular potassium ion homeostasis"/>
    <property type="evidence" value="ECO:0007669"/>
    <property type="project" value="TreeGrafter"/>
</dbReference>
<dbReference type="PANTHER" id="PTHR11523">
    <property type="entry name" value="SODIUM/POTASSIUM-DEPENDENT ATPASE BETA SUBUNIT"/>
    <property type="match status" value="1"/>
</dbReference>
<gene>
    <name evidence="7" type="ORF">LSAA_9244</name>
</gene>
<reference evidence="7" key="1">
    <citation type="submission" date="2021-02" db="EMBL/GenBank/DDBJ databases">
        <authorList>
            <person name="Bekaert M."/>
        </authorList>
    </citation>
    <scope>NUCLEOTIDE SEQUENCE</scope>
    <source>
        <strain evidence="7">IoA-00</strain>
    </source>
</reference>
<accession>A0A7R8CYU0</accession>
<evidence type="ECO:0000256" key="4">
    <source>
        <dbReference type="ARBA" id="ARBA00022968"/>
    </source>
</evidence>
<dbReference type="GO" id="GO:0036376">
    <property type="term" value="P:sodium ion export across plasma membrane"/>
    <property type="evidence" value="ECO:0007669"/>
    <property type="project" value="TreeGrafter"/>
</dbReference>
<dbReference type="GO" id="GO:0001671">
    <property type="term" value="F:ATPase activator activity"/>
    <property type="evidence" value="ECO:0007669"/>
    <property type="project" value="TreeGrafter"/>
</dbReference>
<proteinExistence type="inferred from homology"/>
<keyword evidence="3" id="KW-0812">Transmembrane</keyword>
<dbReference type="GO" id="GO:0006883">
    <property type="term" value="P:intracellular sodium ion homeostasis"/>
    <property type="evidence" value="ECO:0007669"/>
    <property type="project" value="TreeGrafter"/>
</dbReference>
<comment type="similarity">
    <text evidence="2">Belongs to the X(+)/potassium ATPases subunit beta family.</text>
</comment>
<evidence type="ECO:0000256" key="2">
    <source>
        <dbReference type="ARBA" id="ARBA00005876"/>
    </source>
</evidence>
<organism evidence="7 8">
    <name type="scientific">Lepeophtheirus salmonis</name>
    <name type="common">Salmon louse</name>
    <name type="synonym">Caligus salmonis</name>
    <dbReference type="NCBI Taxonomy" id="72036"/>
    <lineage>
        <taxon>Eukaryota</taxon>
        <taxon>Metazoa</taxon>
        <taxon>Ecdysozoa</taxon>
        <taxon>Arthropoda</taxon>
        <taxon>Crustacea</taxon>
        <taxon>Multicrustacea</taxon>
        <taxon>Hexanauplia</taxon>
        <taxon>Copepoda</taxon>
        <taxon>Siphonostomatoida</taxon>
        <taxon>Caligidae</taxon>
        <taxon>Lepeophtheirus</taxon>
    </lineage>
</organism>
<dbReference type="GO" id="GO:0005890">
    <property type="term" value="C:sodium:potassium-exchanging ATPase complex"/>
    <property type="evidence" value="ECO:0007669"/>
    <property type="project" value="InterPro"/>
</dbReference>
<dbReference type="EMBL" id="HG994583">
    <property type="protein sequence ID" value="CAF2927239.1"/>
    <property type="molecule type" value="Genomic_DNA"/>
</dbReference>
<dbReference type="GO" id="GO:1990573">
    <property type="term" value="P:potassium ion import across plasma membrane"/>
    <property type="evidence" value="ECO:0007669"/>
    <property type="project" value="TreeGrafter"/>
</dbReference>
<dbReference type="InterPro" id="IPR038702">
    <property type="entry name" value="Na/K_ATPase_sub_beta_sf"/>
</dbReference>
<sequence>MPTIGVSLESRHLGFLLFPYNNINQVDSTNCLRTTSTESTTNSSPPVSNFNAASLAPFSQRKRAKPFQNYPSEISSFKATILGLRHFSQLEKMADNKPAANNSYSPPKAFQFAKKPEELSGWEGFKKFVWNTQTSEFLGRTGINWLKIILFYIVYYCFLTGYFIAMLAVFYQTLDDKIPKWKNSNGIIGNNPGLGYRPGPGPDKVESTLLKYRHGSLNGSGDWDKLVGILDTHIKKYKGSILTGGNRISDSNPPDKIECEFDRLPGDKQICKIKIDDLITGPCTFENNYGFENGSPCILIKLNKIFDWIPKPFLNSTDFIKHGAPSGLVGNAVYIWCEGENPADREHIGHIDYYPSPGIPTYYFPYKNQEGYLSPAVFAHFKKPKHGVLISISCQAWAHDLKHNKAEREGGTTHFELMID</sequence>
<dbReference type="PANTHER" id="PTHR11523:SF28">
    <property type="entry name" value="NA_K-ATPASE BETA SUBUNIT ISOFORM 4-RELATED"/>
    <property type="match status" value="1"/>
</dbReference>
<dbReference type="AlphaFoldDB" id="A0A7R8CYU0"/>
<dbReference type="OrthoDB" id="5912413at2759"/>
<dbReference type="PROSITE" id="PS00390">
    <property type="entry name" value="ATPASE_NA_K_BETA_1"/>
    <property type="match status" value="1"/>
</dbReference>
<keyword evidence="4" id="KW-0735">Signal-anchor</keyword>
<dbReference type="Pfam" id="PF00287">
    <property type="entry name" value="Na_K-ATPase"/>
    <property type="match status" value="1"/>
</dbReference>
<keyword evidence="6" id="KW-0472">Membrane</keyword>
<dbReference type="InterPro" id="IPR000402">
    <property type="entry name" value="Na/K_ATPase_sub_beta"/>
</dbReference>
<name>A0A7R8CYU0_LEPSM</name>
<evidence type="ECO:0000256" key="1">
    <source>
        <dbReference type="ARBA" id="ARBA00004606"/>
    </source>
</evidence>
<comment type="subcellular location">
    <subcellularLocation>
        <location evidence="1">Membrane</location>
        <topology evidence="1">Single-pass type II membrane protein</topology>
    </subcellularLocation>
</comment>
<evidence type="ECO:0000256" key="3">
    <source>
        <dbReference type="ARBA" id="ARBA00022692"/>
    </source>
</evidence>
<evidence type="ECO:0000313" key="7">
    <source>
        <dbReference type="EMBL" id="CAF2927239.1"/>
    </source>
</evidence>
<keyword evidence="5" id="KW-1133">Transmembrane helix</keyword>
<keyword evidence="8" id="KW-1185">Reference proteome</keyword>
<evidence type="ECO:0000256" key="5">
    <source>
        <dbReference type="ARBA" id="ARBA00022989"/>
    </source>
</evidence>
<evidence type="ECO:0000256" key="6">
    <source>
        <dbReference type="ARBA" id="ARBA00023136"/>
    </source>
</evidence>